<protein>
    <submittedName>
        <fullName evidence="3">Phosphoglycerate mutase</fullName>
    </submittedName>
</protein>
<dbReference type="GO" id="GO:0005829">
    <property type="term" value="C:cytosol"/>
    <property type="evidence" value="ECO:0007669"/>
    <property type="project" value="TreeGrafter"/>
</dbReference>
<accession>A0A495BIA4</accession>
<organism evidence="3 4">
    <name type="scientific">Vogesella indigofera</name>
    <name type="common">Pseudomonas indigofera</name>
    <dbReference type="NCBI Taxonomy" id="45465"/>
    <lineage>
        <taxon>Bacteria</taxon>
        <taxon>Pseudomonadati</taxon>
        <taxon>Pseudomonadota</taxon>
        <taxon>Betaproteobacteria</taxon>
        <taxon>Neisseriales</taxon>
        <taxon>Chromobacteriaceae</taxon>
        <taxon>Vogesella</taxon>
    </lineage>
</organism>
<evidence type="ECO:0000256" key="1">
    <source>
        <dbReference type="PIRSR" id="PIRSR613078-1"/>
    </source>
</evidence>
<dbReference type="AlphaFoldDB" id="A0A495BIA4"/>
<reference evidence="3 4" key="1">
    <citation type="submission" date="2018-10" db="EMBL/GenBank/DDBJ databases">
        <title>Genomic Encyclopedia of Type Strains, Phase IV (KMG-IV): sequencing the most valuable type-strain genomes for metagenomic binning, comparative biology and taxonomic classification.</title>
        <authorList>
            <person name="Goeker M."/>
        </authorList>
    </citation>
    <scope>NUCLEOTIDE SEQUENCE [LARGE SCALE GENOMIC DNA]</scope>
    <source>
        <strain evidence="3 4">DSM 3303</strain>
    </source>
</reference>
<feature type="active site" description="Tele-phosphohistidine intermediate" evidence="1">
    <location>
        <position position="11"/>
    </location>
</feature>
<gene>
    <name evidence="3" type="ORF">C8E02_0851</name>
</gene>
<dbReference type="SMART" id="SM00855">
    <property type="entry name" value="PGAM"/>
    <property type="match status" value="1"/>
</dbReference>
<dbReference type="PANTHER" id="PTHR48100">
    <property type="entry name" value="BROAD-SPECIFICITY PHOSPHATASE YOR283W-RELATED"/>
    <property type="match status" value="1"/>
</dbReference>
<comment type="caution">
    <text evidence="3">The sequence shown here is derived from an EMBL/GenBank/DDBJ whole genome shotgun (WGS) entry which is preliminary data.</text>
</comment>
<evidence type="ECO:0000313" key="3">
    <source>
        <dbReference type="EMBL" id="RKQ61084.1"/>
    </source>
</evidence>
<proteinExistence type="predicted"/>
<dbReference type="GO" id="GO:0016791">
    <property type="term" value="F:phosphatase activity"/>
    <property type="evidence" value="ECO:0007669"/>
    <property type="project" value="TreeGrafter"/>
</dbReference>
<sequence length="211" mass="22914">MTVTRICLVRHGETDWNAERRLQGQLDIPLNDNGRQQAIRLAAALKQAAHPFAALYSSDLQRAASTAAPIAQQLGLAVSALPELRERHFGALQGVTLDQGPSQQPHAWHGYSQREPAHDLSGGESLLAFSARVHHALARLAAEHHGQSILLVSHGGVLDMAYRLASGQPLTAQRAVPIPNAALNWLGVDAAQWSIIEWADQRHLAQTLDEL</sequence>
<dbReference type="InterPro" id="IPR050275">
    <property type="entry name" value="PGM_Phosphatase"/>
</dbReference>
<name>A0A495BIA4_VOGIN</name>
<dbReference type="SUPFAM" id="SSF53254">
    <property type="entry name" value="Phosphoglycerate mutase-like"/>
    <property type="match status" value="1"/>
</dbReference>
<dbReference type="InterPro" id="IPR029033">
    <property type="entry name" value="His_PPase_superfam"/>
</dbReference>
<dbReference type="InterPro" id="IPR001345">
    <property type="entry name" value="PG/BPGM_mutase_AS"/>
</dbReference>
<feature type="active site" description="Proton donor/acceptor" evidence="1">
    <location>
        <position position="86"/>
    </location>
</feature>
<dbReference type="Gene3D" id="3.40.50.1240">
    <property type="entry name" value="Phosphoglycerate mutase-like"/>
    <property type="match status" value="1"/>
</dbReference>
<evidence type="ECO:0000256" key="2">
    <source>
        <dbReference type="PIRSR" id="PIRSR613078-2"/>
    </source>
</evidence>
<dbReference type="PROSITE" id="PS00175">
    <property type="entry name" value="PG_MUTASE"/>
    <property type="match status" value="1"/>
</dbReference>
<dbReference type="RefSeq" id="WP_120809755.1">
    <property type="nucleotide sequence ID" value="NZ_RBID01000011.1"/>
</dbReference>
<dbReference type="InterPro" id="IPR013078">
    <property type="entry name" value="His_Pase_superF_clade-1"/>
</dbReference>
<dbReference type="Pfam" id="PF00300">
    <property type="entry name" value="His_Phos_1"/>
    <property type="match status" value="1"/>
</dbReference>
<evidence type="ECO:0000313" key="4">
    <source>
        <dbReference type="Proteomes" id="UP000279384"/>
    </source>
</evidence>
<dbReference type="Proteomes" id="UP000279384">
    <property type="component" value="Unassembled WGS sequence"/>
</dbReference>
<feature type="binding site" evidence="2">
    <location>
        <position position="62"/>
    </location>
    <ligand>
        <name>substrate</name>
    </ligand>
</feature>
<dbReference type="PANTHER" id="PTHR48100:SF44">
    <property type="entry name" value="PHOSPHATASE C1620.13-RELATED"/>
    <property type="match status" value="1"/>
</dbReference>
<dbReference type="CDD" id="cd07067">
    <property type="entry name" value="HP_PGM_like"/>
    <property type="match status" value="1"/>
</dbReference>
<feature type="binding site" evidence="2">
    <location>
        <begin position="10"/>
        <end position="17"/>
    </location>
    <ligand>
        <name>substrate</name>
    </ligand>
</feature>
<dbReference type="EMBL" id="RBID01000011">
    <property type="protein sequence ID" value="RKQ61084.1"/>
    <property type="molecule type" value="Genomic_DNA"/>
</dbReference>